<dbReference type="EMBL" id="BOPA01000021">
    <property type="protein sequence ID" value="GIJ16575.1"/>
    <property type="molecule type" value="Genomic_DNA"/>
</dbReference>
<organism evidence="1 2">
    <name type="scientific">Micromonospora gifhornensis</name>
    <dbReference type="NCBI Taxonomy" id="84594"/>
    <lineage>
        <taxon>Bacteria</taxon>
        <taxon>Bacillati</taxon>
        <taxon>Actinomycetota</taxon>
        <taxon>Actinomycetes</taxon>
        <taxon>Micromonosporales</taxon>
        <taxon>Micromonosporaceae</taxon>
        <taxon>Micromonospora</taxon>
    </lineage>
</organism>
<dbReference type="Proteomes" id="UP000647860">
    <property type="component" value="Unassembled WGS sequence"/>
</dbReference>
<gene>
    <name evidence="1" type="ORF">Vgi01_32590</name>
</gene>
<evidence type="ECO:0000313" key="2">
    <source>
        <dbReference type="Proteomes" id="UP000647860"/>
    </source>
</evidence>
<accession>A0ABQ4IF81</accession>
<reference evidence="1 2" key="1">
    <citation type="submission" date="2021-01" db="EMBL/GenBank/DDBJ databases">
        <title>Whole genome shotgun sequence of Verrucosispora gifhornensis NBRC 16317.</title>
        <authorList>
            <person name="Komaki H."/>
            <person name="Tamura T."/>
        </authorList>
    </citation>
    <scope>NUCLEOTIDE SEQUENCE [LARGE SCALE GENOMIC DNA]</scope>
    <source>
        <strain evidence="1 2">NBRC 16317</strain>
    </source>
</reference>
<proteinExistence type="predicted"/>
<sequence>MAPAALVRVWVPVTWLVRVLTPALQQVGRWLVVVGEHLGAALSWAWWASGRILWWCWALTLRPLWLATRWLWRNTVVPVGRAIRAVWRFTVVAPARWLRTSVLEPVGREIRETLFALGLLR</sequence>
<name>A0ABQ4IF81_9ACTN</name>
<comment type="caution">
    <text evidence="1">The sequence shown here is derived from an EMBL/GenBank/DDBJ whole genome shotgun (WGS) entry which is preliminary data.</text>
</comment>
<keyword evidence="2" id="KW-1185">Reference proteome</keyword>
<protein>
    <submittedName>
        <fullName evidence="1">Uncharacterized protein</fullName>
    </submittedName>
</protein>
<evidence type="ECO:0000313" key="1">
    <source>
        <dbReference type="EMBL" id="GIJ16575.1"/>
    </source>
</evidence>